<dbReference type="InterPro" id="IPR023346">
    <property type="entry name" value="Lysozyme-like_dom_sf"/>
</dbReference>
<reference evidence="7 8" key="1">
    <citation type="journal article" date="2024" name="Microbiol. Resour. Announc.">
        <title>Genome annotations for the ascomycete fungi Trichoderma harzianum, Trichoderma aggressivum, and Purpureocillium lilacinum.</title>
        <authorList>
            <person name="Beijen E.P.W."/>
            <person name="Ohm R.A."/>
        </authorList>
    </citation>
    <scope>NUCLEOTIDE SEQUENCE [LARGE SCALE GENOMIC DNA]</scope>
    <source>
        <strain evidence="7 8">CBS 150709</strain>
    </source>
</reference>
<dbReference type="Gene3D" id="1.10.530.40">
    <property type="match status" value="1"/>
</dbReference>
<dbReference type="CDD" id="cd00737">
    <property type="entry name" value="lyz_endolysin_autolysin"/>
    <property type="match status" value="1"/>
</dbReference>
<dbReference type="InterPro" id="IPR033907">
    <property type="entry name" value="Endolysin_autolysin"/>
</dbReference>
<dbReference type="Pfam" id="PF00959">
    <property type="entry name" value="Phage_lysozyme"/>
    <property type="match status" value="1"/>
</dbReference>
<dbReference type="InterPro" id="IPR034690">
    <property type="entry name" value="Endolysin_T4_type"/>
</dbReference>
<comment type="caution">
    <text evidence="7">The sequence shown here is derived from an EMBL/GenBank/DDBJ whole genome shotgun (WGS) entry which is preliminary data.</text>
</comment>
<dbReference type="Proteomes" id="UP001287286">
    <property type="component" value="Unassembled WGS sequence"/>
</dbReference>
<name>A0ABR0C0J1_PURLI</name>
<evidence type="ECO:0000313" key="8">
    <source>
        <dbReference type="Proteomes" id="UP001287286"/>
    </source>
</evidence>
<organism evidence="7 8">
    <name type="scientific">Purpureocillium lilacinum</name>
    <name type="common">Paecilomyces lilacinus</name>
    <dbReference type="NCBI Taxonomy" id="33203"/>
    <lineage>
        <taxon>Eukaryota</taxon>
        <taxon>Fungi</taxon>
        <taxon>Dikarya</taxon>
        <taxon>Ascomycota</taxon>
        <taxon>Pezizomycotina</taxon>
        <taxon>Sordariomycetes</taxon>
        <taxon>Hypocreomycetidae</taxon>
        <taxon>Hypocreales</taxon>
        <taxon>Ophiocordycipitaceae</taxon>
        <taxon>Purpureocillium</taxon>
    </lineage>
</organism>
<evidence type="ECO:0000256" key="4">
    <source>
        <dbReference type="ARBA" id="ARBA00022801"/>
    </source>
</evidence>
<dbReference type="SUPFAM" id="SSF53955">
    <property type="entry name" value="Lysozyme-like"/>
    <property type="match status" value="1"/>
</dbReference>
<dbReference type="EMBL" id="JAWRVI010000018">
    <property type="protein sequence ID" value="KAK4089735.1"/>
    <property type="molecule type" value="Genomic_DNA"/>
</dbReference>
<evidence type="ECO:0000256" key="2">
    <source>
        <dbReference type="ARBA" id="ARBA00022529"/>
    </source>
</evidence>
<dbReference type="InterPro" id="IPR051018">
    <property type="entry name" value="Bacteriophage_GH24"/>
</dbReference>
<comment type="catalytic activity">
    <reaction evidence="1">
        <text>Hydrolysis of (1-&gt;4)-beta-linkages between N-acetylmuramic acid and N-acetyl-D-glucosamine residues in a peptidoglycan and between N-acetyl-D-glucosamine residues in chitodextrins.</text>
        <dbReference type="EC" id="3.2.1.17"/>
    </reaction>
</comment>
<gene>
    <name evidence="7" type="ORF">Purlil1_5838</name>
</gene>
<keyword evidence="4" id="KW-0378">Hydrolase</keyword>
<dbReference type="PANTHER" id="PTHR38107">
    <property type="match status" value="1"/>
</dbReference>
<keyword evidence="6" id="KW-0326">Glycosidase</keyword>
<keyword evidence="5" id="KW-1035">Host cytoplasm</keyword>
<accession>A0ABR0C0J1</accession>
<proteinExistence type="inferred from homology"/>
<dbReference type="InterPro" id="IPR023347">
    <property type="entry name" value="Lysozyme_dom_sf"/>
</dbReference>
<evidence type="ECO:0000256" key="1">
    <source>
        <dbReference type="ARBA" id="ARBA00000632"/>
    </source>
</evidence>
<evidence type="ECO:0000256" key="3">
    <source>
        <dbReference type="ARBA" id="ARBA00022638"/>
    </source>
</evidence>
<dbReference type="InterPro" id="IPR002196">
    <property type="entry name" value="Glyco_hydro_24"/>
</dbReference>
<evidence type="ECO:0000256" key="6">
    <source>
        <dbReference type="ARBA" id="ARBA00023295"/>
    </source>
</evidence>
<dbReference type="HAMAP" id="MF_04110">
    <property type="entry name" value="ENDOLYSIN_T4"/>
    <property type="match status" value="1"/>
</dbReference>
<evidence type="ECO:0000313" key="7">
    <source>
        <dbReference type="EMBL" id="KAK4089735.1"/>
    </source>
</evidence>
<keyword evidence="3" id="KW-0081">Bacteriolytic enzyme</keyword>
<evidence type="ECO:0000256" key="5">
    <source>
        <dbReference type="ARBA" id="ARBA00023200"/>
    </source>
</evidence>
<protein>
    <submittedName>
        <fullName evidence="7">CAZyme family GH24</fullName>
    </submittedName>
</protein>
<dbReference type="PANTHER" id="PTHR38107:SF3">
    <property type="entry name" value="LYSOZYME RRRD-RELATED"/>
    <property type="match status" value="1"/>
</dbReference>
<keyword evidence="2" id="KW-0929">Antimicrobial</keyword>
<sequence>MEKMERTCPWQTCPSDGAIPGPSAVNATTPILRLGLPMAVGPWRGNNIIRTNDFSPFASCTPSLSLFKDDNNKHTAKMVQISLTTLLALAATVQGACNKGPAINGKTVDLIKEFEGFVASPKPDPIGLPTVGYGHLCKSKGCKEVPYKFPLTKDTATKLLQKDVVGFQNCIAKYTNDKVKLNENQYGALVSWAFNVGCGNAQGSQLVKRLNKGESPAKVLPAELPKWRLAGGKVMPGLVRRRAAEVKLSKVKTTKGALPPKC</sequence>
<keyword evidence="8" id="KW-1185">Reference proteome</keyword>